<dbReference type="InterPro" id="IPR001029">
    <property type="entry name" value="Flagellin_N"/>
</dbReference>
<keyword evidence="8" id="KW-0282">Flagellum</keyword>
<keyword evidence="2 4" id="KW-0964">Secreted</keyword>
<dbReference type="Gene3D" id="3.30.70.2120">
    <property type="match status" value="1"/>
</dbReference>
<gene>
    <name evidence="8" type="ORF">LOC71_03090</name>
</gene>
<dbReference type="Gene3D" id="6.10.10.10">
    <property type="entry name" value="Flagellar export chaperone, C-terminal domain"/>
    <property type="match status" value="1"/>
</dbReference>
<comment type="function">
    <text evidence="4">Flagellin is the subunit protein which polymerizes to form the filaments of bacterial flagella.</text>
</comment>
<evidence type="ECO:0000256" key="3">
    <source>
        <dbReference type="ARBA" id="ARBA00023143"/>
    </source>
</evidence>
<evidence type="ECO:0000256" key="2">
    <source>
        <dbReference type="ARBA" id="ARBA00022525"/>
    </source>
</evidence>
<dbReference type="Proteomes" id="UP001430306">
    <property type="component" value="Unassembled WGS sequence"/>
</dbReference>
<dbReference type="InterPro" id="IPR010810">
    <property type="entry name" value="Flagellin_hook_IN_motif"/>
</dbReference>
<feature type="domain" description="Flagellin N-terminal" evidence="6">
    <location>
        <begin position="4"/>
        <end position="141"/>
    </location>
</feature>
<comment type="subcellular location">
    <subcellularLocation>
        <location evidence="4">Secreted</location>
    </subcellularLocation>
    <subcellularLocation>
        <location evidence="4">Bacterial flagellum</location>
    </subcellularLocation>
</comment>
<evidence type="ECO:0000313" key="8">
    <source>
        <dbReference type="EMBL" id="MCC9641245.1"/>
    </source>
</evidence>
<dbReference type="PANTHER" id="PTHR42792">
    <property type="entry name" value="FLAGELLIN"/>
    <property type="match status" value="1"/>
</dbReference>
<dbReference type="RefSeq" id="WP_230271252.1">
    <property type="nucleotide sequence ID" value="NZ_JAJKFW010000006.1"/>
</dbReference>
<feature type="domain" description="Flagellin C-terminal" evidence="7">
    <location>
        <begin position="599"/>
        <end position="683"/>
    </location>
</feature>
<evidence type="ECO:0000259" key="7">
    <source>
        <dbReference type="Pfam" id="PF00700"/>
    </source>
</evidence>
<keyword evidence="8" id="KW-0969">Cilium</keyword>
<dbReference type="SUPFAM" id="SSF64518">
    <property type="entry name" value="Phase 1 flagellin"/>
    <property type="match status" value="2"/>
</dbReference>
<dbReference type="EMBL" id="JAJKFW010000006">
    <property type="protein sequence ID" value="MCC9641245.1"/>
    <property type="molecule type" value="Genomic_DNA"/>
</dbReference>
<dbReference type="PRINTS" id="PR00207">
    <property type="entry name" value="FLAGELLIN"/>
</dbReference>
<dbReference type="Pfam" id="PF00669">
    <property type="entry name" value="Flagellin_N"/>
    <property type="match status" value="1"/>
</dbReference>
<dbReference type="InterPro" id="IPR001492">
    <property type="entry name" value="Flagellin"/>
</dbReference>
<evidence type="ECO:0000256" key="5">
    <source>
        <dbReference type="SAM" id="Coils"/>
    </source>
</evidence>
<reference evidence="8" key="1">
    <citation type="submission" date="2021-11" db="EMBL/GenBank/DDBJ databases">
        <title>Genome sequence.</title>
        <authorList>
            <person name="Sun Q."/>
        </authorList>
    </citation>
    <scope>NUCLEOTIDE SEQUENCE</scope>
    <source>
        <strain evidence="8">JC740</strain>
    </source>
</reference>
<evidence type="ECO:0000313" key="9">
    <source>
        <dbReference type="Proteomes" id="UP001430306"/>
    </source>
</evidence>
<dbReference type="Pfam" id="PF07196">
    <property type="entry name" value="Flagellin_IN"/>
    <property type="match status" value="1"/>
</dbReference>
<accession>A0ABS8NCF7</accession>
<dbReference type="Pfam" id="PF00700">
    <property type="entry name" value="Flagellin_C"/>
    <property type="match status" value="1"/>
</dbReference>
<comment type="similarity">
    <text evidence="1 4">Belongs to the bacterial flagellin family.</text>
</comment>
<dbReference type="Gene3D" id="1.20.1330.10">
    <property type="entry name" value="f41 fragment of flagellin, N-terminal domain"/>
    <property type="match status" value="1"/>
</dbReference>
<evidence type="ECO:0000259" key="6">
    <source>
        <dbReference type="Pfam" id="PF00669"/>
    </source>
</evidence>
<feature type="coiled-coil region" evidence="5">
    <location>
        <begin position="619"/>
        <end position="646"/>
    </location>
</feature>
<evidence type="ECO:0000256" key="1">
    <source>
        <dbReference type="ARBA" id="ARBA00005709"/>
    </source>
</evidence>
<keyword evidence="9" id="KW-1185">Reference proteome</keyword>
<sequence length="684" mass="69501">MTRINTNVSSLVAQNRLQASNSDLQTALTRLSTGLRINSGADDPAGLIASEALRSEVTSLGRAISNTRRASQIISTADSALGQVSNLLNDVRGLVVEAANNGALSKEEIAANQLQIDSSLEAINRIAQTTTFQGRKLLDGSLDFVSTAGGVQSIRDINIDQANLGITGQIDVEVVVQSAATQASITTGGFSAAAQATTSFGTATSVDINGETIDVSGPDGFASIAFVDDINNSNTGAVAYDENTGVLTVTGNFTGNSANPGEADADASAVAIQGLIDALDGFAASGTAVAGTPAAPTGVTTDVAFQIDAIESGSEFNNVQIEFVDLNDGTADAAATAAYDDEQKILTVTYNSQAATPTNRDFAAISTAIDAVQDDDGNNLFTTTNNAGANPFVAPASPLTTGNTGGEVLLDDLVFQLNGADGAETFNFAGGTGQDQIAAAINLVSDSTGITADTDTGALQFTSVAYGTEALINIDVINEGGSGTFETSLAVSRATGLDISATVNGVEANGRANTLSINTSSLDLEVTVDNGSSTNFSFSITGGGALFQLGPDVTSNQQARLGIGSLSTGQLGGATGRLYELGSGQAKSLVNDVNGAASVIDEVIDKVTSLRGRLGAFQATSLESNLVSLNETLANLEEAESSIRDADFAQESANLTRAQILVQSGTNVLSLANQNPQNVLSLLG</sequence>
<proteinExistence type="inferred from homology"/>
<organism evidence="8 9">
    <name type="scientific">Rhodopirellula halodulae</name>
    <dbReference type="NCBI Taxonomy" id="2894198"/>
    <lineage>
        <taxon>Bacteria</taxon>
        <taxon>Pseudomonadati</taxon>
        <taxon>Planctomycetota</taxon>
        <taxon>Planctomycetia</taxon>
        <taxon>Pirellulales</taxon>
        <taxon>Pirellulaceae</taxon>
        <taxon>Rhodopirellula</taxon>
    </lineage>
</organism>
<dbReference type="PANTHER" id="PTHR42792:SF2">
    <property type="entry name" value="FLAGELLIN"/>
    <property type="match status" value="1"/>
</dbReference>
<keyword evidence="8" id="KW-0966">Cell projection</keyword>
<dbReference type="InterPro" id="IPR046358">
    <property type="entry name" value="Flagellin_C"/>
</dbReference>
<name>A0ABS8NCF7_9BACT</name>
<comment type="caution">
    <text evidence="8">The sequence shown here is derived from an EMBL/GenBank/DDBJ whole genome shotgun (WGS) entry which is preliminary data.</text>
</comment>
<dbReference type="InterPro" id="IPR042187">
    <property type="entry name" value="Flagellin_C_sub2"/>
</dbReference>
<protein>
    <recommendedName>
        <fullName evidence="4">Flagellin</fullName>
    </recommendedName>
</protein>
<evidence type="ECO:0000256" key="4">
    <source>
        <dbReference type="RuleBase" id="RU362073"/>
    </source>
</evidence>
<keyword evidence="3 4" id="KW-0975">Bacterial flagellum</keyword>
<keyword evidence="5" id="KW-0175">Coiled coil</keyword>